<gene>
    <name evidence="1" type="ORF">CQA62_04025</name>
</gene>
<dbReference type="AlphaFoldDB" id="A0A3D8IVH0"/>
<evidence type="ECO:0000313" key="2">
    <source>
        <dbReference type="Proteomes" id="UP000257067"/>
    </source>
</evidence>
<comment type="caution">
    <text evidence="1">The sequence shown here is derived from an EMBL/GenBank/DDBJ whole genome shotgun (WGS) entry which is preliminary data.</text>
</comment>
<organism evidence="1 2">
    <name type="scientific">Helicobacter cholecystus</name>
    <dbReference type="NCBI Taxonomy" id="45498"/>
    <lineage>
        <taxon>Bacteria</taxon>
        <taxon>Pseudomonadati</taxon>
        <taxon>Campylobacterota</taxon>
        <taxon>Epsilonproteobacteria</taxon>
        <taxon>Campylobacterales</taxon>
        <taxon>Helicobacteraceae</taxon>
        <taxon>Helicobacter</taxon>
    </lineage>
</organism>
<dbReference type="Proteomes" id="UP000257067">
    <property type="component" value="Unassembled WGS sequence"/>
</dbReference>
<protein>
    <submittedName>
        <fullName evidence="1">Outer membrane beta-barrel protein</fullName>
    </submittedName>
</protein>
<dbReference type="InterPro" id="IPR002718">
    <property type="entry name" value="OMP_Helicobacter"/>
</dbReference>
<keyword evidence="2" id="KW-1185">Reference proteome</keyword>
<dbReference type="Pfam" id="PF01856">
    <property type="entry name" value="HP_OMP"/>
    <property type="match status" value="1"/>
</dbReference>
<proteinExistence type="predicted"/>
<sequence>MLKKLIFFFTPFFLFANDPKYFFGAALDFGSSNFEITQREQGNSLLAIKADGKSYMLSLSGGVQQFWDAEEYVGGRILGEFGMGGANIGGEIEGAFSLLGALDLLIDFYKENAMSLGIFGGFEYGMRFLVSNKTLRGYDLKSDTYGAYWRVGASVVLGNIHRFELTYKMAISPLAVPAQKDGNITLHQVYSGSQISIGYKLLLW</sequence>
<name>A0A3D8IVH0_9HELI</name>
<dbReference type="EMBL" id="NXLU01000004">
    <property type="protein sequence ID" value="RDU69013.1"/>
    <property type="molecule type" value="Genomic_DNA"/>
</dbReference>
<accession>A0A3D8IVH0</accession>
<evidence type="ECO:0000313" key="1">
    <source>
        <dbReference type="EMBL" id="RDU69013.1"/>
    </source>
</evidence>
<reference evidence="1 2" key="1">
    <citation type="submission" date="2018-04" db="EMBL/GenBank/DDBJ databases">
        <title>Novel Campyloabacter and Helicobacter Species and Strains.</title>
        <authorList>
            <person name="Mannion A.J."/>
            <person name="Shen Z."/>
            <person name="Fox J.G."/>
        </authorList>
    </citation>
    <scope>NUCLEOTIDE SEQUENCE [LARGE SCALE GENOMIC DNA]</scope>
    <source>
        <strain evidence="1 2">ATCC 700242</strain>
    </source>
</reference>